<keyword evidence="1" id="KW-1133">Transmembrane helix</keyword>
<proteinExistence type="predicted"/>
<reference evidence="2 3" key="1">
    <citation type="submission" date="2018-05" db="EMBL/GenBank/DDBJ databases">
        <title>Draft Genome Sequences for a Diverse set of 7 Haemophilus Species.</title>
        <authorList>
            <person name="Nichols M."/>
            <person name="Topaz N."/>
            <person name="Wang X."/>
            <person name="Wang X."/>
            <person name="Boxrud D."/>
        </authorList>
    </citation>
    <scope>NUCLEOTIDE SEQUENCE [LARGE SCALE GENOMIC DNA]</scope>
    <source>
        <strain evidence="2 3">C2001002503</strain>
    </source>
</reference>
<evidence type="ECO:0000313" key="2">
    <source>
        <dbReference type="EMBL" id="RDE71715.1"/>
    </source>
</evidence>
<keyword evidence="1" id="KW-0472">Membrane</keyword>
<evidence type="ECO:0000256" key="1">
    <source>
        <dbReference type="SAM" id="Phobius"/>
    </source>
</evidence>
<dbReference type="EMBL" id="QEPM01000002">
    <property type="protein sequence ID" value="RDE71715.1"/>
    <property type="molecule type" value="Genomic_DNA"/>
</dbReference>
<organism evidence="2 3">
    <name type="scientific">Aggregatibacter segnis</name>
    <dbReference type="NCBI Taxonomy" id="739"/>
    <lineage>
        <taxon>Bacteria</taxon>
        <taxon>Pseudomonadati</taxon>
        <taxon>Pseudomonadota</taxon>
        <taxon>Gammaproteobacteria</taxon>
        <taxon>Pasteurellales</taxon>
        <taxon>Pasteurellaceae</taxon>
        <taxon>Aggregatibacter</taxon>
    </lineage>
</organism>
<keyword evidence="1" id="KW-0812">Transmembrane</keyword>
<accession>A0A8B2U8T0</accession>
<name>A0A8B2U8T0_9PAST</name>
<dbReference type="Proteomes" id="UP000253998">
    <property type="component" value="Unassembled WGS sequence"/>
</dbReference>
<dbReference type="AlphaFoldDB" id="A0A8B2U8T0"/>
<sequence>MFHVNISLVNWFMVFLRLPCQPFILLFYIGITYWVAEFSAIKCGWKGDHFTITEEKDLLSGSKKSKKGCLPFLAKTV</sequence>
<gene>
    <name evidence="2" type="ORF">DPV83_03905</name>
</gene>
<evidence type="ECO:0000313" key="3">
    <source>
        <dbReference type="Proteomes" id="UP000253998"/>
    </source>
</evidence>
<comment type="caution">
    <text evidence="2">The sequence shown here is derived from an EMBL/GenBank/DDBJ whole genome shotgun (WGS) entry which is preliminary data.</text>
</comment>
<feature type="transmembrane region" description="Helical" evidence="1">
    <location>
        <begin position="12"/>
        <end position="36"/>
    </location>
</feature>
<protein>
    <submittedName>
        <fullName evidence="2">Uncharacterized protein</fullName>
    </submittedName>
</protein>